<reference evidence="3 4" key="1">
    <citation type="submission" date="2021-03" db="EMBL/GenBank/DDBJ databases">
        <title>Complete genome of Parasphingorhabdus_sp.JHSY0214.</title>
        <authorList>
            <person name="Yoo J.H."/>
            <person name="Bae J.W."/>
        </authorList>
    </citation>
    <scope>NUCLEOTIDE SEQUENCE [LARGE SCALE GENOMIC DNA]</scope>
    <source>
        <strain evidence="3 4">JHSY0214</strain>
    </source>
</reference>
<evidence type="ECO:0000313" key="4">
    <source>
        <dbReference type="Proteomes" id="UP000663923"/>
    </source>
</evidence>
<dbReference type="InterPro" id="IPR011604">
    <property type="entry name" value="PDDEXK-like_dom_sf"/>
</dbReference>
<dbReference type="RefSeq" id="WP_207987937.1">
    <property type="nucleotide sequence ID" value="NZ_CP071794.1"/>
</dbReference>
<dbReference type="InterPro" id="IPR014153">
    <property type="entry name" value="Ds_break_AddB"/>
</dbReference>
<feature type="domain" description="PD-(D/E)XK endonuclease-like" evidence="2">
    <location>
        <begin position="723"/>
        <end position="928"/>
    </location>
</feature>
<dbReference type="InterPro" id="IPR027417">
    <property type="entry name" value="P-loop_NTPase"/>
</dbReference>
<sequence>MTKRSAPAIYNIAAHGGFADALAQGLIDRFAKDPLGLARGLVILPNNRARRAVHDAFVRLSEDGLLLPQMAVIGDLELDESIGVALDSGQLALDIPPSVDPLDRLLMLARLIEMESAAKGNALLSKEALRLAREFARTLDQLTVEEIALKDLFDIDVEPELSGHWQDSLAFFRVIAEKWQAKLNDMGAVDEAARRNALFDQSVKVWKTSPPNHFVVAAGITTSAPAIARFLRAIAFLPDGMVVLPDLDMVMTDEEWDMLGPFEPDSETGKTDRAQETHPQYHMKLLLERMSIARGEIVRWPRTGTSGAAAKRSRALSNAFAIPKLTSRWQSLDANERSLAGVQTIEARNSAEEAQIVAILAREALETPERRVAIITPDRALAGRISAHLERWMIAADDTAGQPLSKKPEGTFFLALLSAATDGFPPAEFLTLLKHPLVRAGEGRLEWLSQVRKLDLLMRGPRPAPGLSGIDSLFQSEDQRTGGLREELQPWWQDVRAVFEPAAKILSGAADWAATLSEIRQLADLLTNGQVWAGPAGRQLADFLSDMEDRAALGPMKIQSSEIASYFETFLADIPVRPPYGGHPRIALYGLLEARLQQADLVLCCGLNEGSWPQAITPDPWLAPMVRKSLGLPAQERQIGLSAHDLVGAMGAQNVVLTRAGRDGSGPAIASRFLLRLRAMCGDNLKAHPIAKNWARRLDQPEKPAKIDQPAPEPSAEQRLVKLSVTQVDRLIADPYAFYASRIMGLGALDMIDAEPSPAWRGSIIHDILDKWAKEDDYDPDALKRRAEAFLNERSSHPLMRTLWAPRLMQGLLWVADTVAQQRADGRIPVRSEQKGSACIAGVDLFGIADRIDRMPDGNLGIVDYKTGGPPSNKAVKEGFALQLGLLGAIAEKGDFGGLSGDASSFEYWSLAKSGTKDSFGYIATPTNPRSPDKIAADEMVDHAVTEFTKAVTSYIKGDAPMTAKLHPEYAPYADYDQLMRLEEWYGRAAVTEAEDGHE</sequence>
<dbReference type="InterPro" id="IPR038726">
    <property type="entry name" value="PDDEXK_AddAB-type"/>
</dbReference>
<dbReference type="Pfam" id="PF12705">
    <property type="entry name" value="PDDEXK_1"/>
    <property type="match status" value="1"/>
</dbReference>
<dbReference type="SUPFAM" id="SSF52980">
    <property type="entry name" value="Restriction endonuclease-like"/>
    <property type="match status" value="1"/>
</dbReference>
<gene>
    <name evidence="3" type="primary">addB</name>
    <name evidence="3" type="ORF">J4G78_00440</name>
</gene>
<dbReference type="Gene3D" id="3.90.320.10">
    <property type="match status" value="1"/>
</dbReference>
<dbReference type="NCBIfam" id="TIGR02786">
    <property type="entry name" value="addB_alphas"/>
    <property type="match status" value="1"/>
</dbReference>
<organism evidence="3 4">
    <name type="scientific">Parasphingorhabdus cellanae</name>
    <dbReference type="NCBI Taxonomy" id="2806553"/>
    <lineage>
        <taxon>Bacteria</taxon>
        <taxon>Pseudomonadati</taxon>
        <taxon>Pseudomonadota</taxon>
        <taxon>Alphaproteobacteria</taxon>
        <taxon>Sphingomonadales</taxon>
        <taxon>Sphingomonadaceae</taxon>
        <taxon>Parasphingorhabdus</taxon>
    </lineage>
</organism>
<accession>A0ABX7T7C2</accession>
<dbReference type="EMBL" id="CP071794">
    <property type="protein sequence ID" value="QTD56115.1"/>
    <property type="molecule type" value="Genomic_DNA"/>
</dbReference>
<evidence type="ECO:0000313" key="3">
    <source>
        <dbReference type="EMBL" id="QTD56115.1"/>
    </source>
</evidence>
<protein>
    <submittedName>
        <fullName evidence="3">Double-strand break repair protein AddB</fullName>
    </submittedName>
</protein>
<keyword evidence="4" id="KW-1185">Reference proteome</keyword>
<feature type="region of interest" description="Disordered" evidence="1">
    <location>
        <begin position="697"/>
        <end position="716"/>
    </location>
</feature>
<evidence type="ECO:0000256" key="1">
    <source>
        <dbReference type="SAM" id="MobiDB-lite"/>
    </source>
</evidence>
<feature type="compositionally biased region" description="Basic and acidic residues" evidence="1">
    <location>
        <begin position="697"/>
        <end position="706"/>
    </location>
</feature>
<proteinExistence type="predicted"/>
<dbReference type="SUPFAM" id="SSF52540">
    <property type="entry name" value="P-loop containing nucleoside triphosphate hydrolases"/>
    <property type="match status" value="1"/>
</dbReference>
<dbReference type="Proteomes" id="UP000663923">
    <property type="component" value="Chromosome"/>
</dbReference>
<evidence type="ECO:0000259" key="2">
    <source>
        <dbReference type="Pfam" id="PF12705"/>
    </source>
</evidence>
<dbReference type="InterPro" id="IPR011335">
    <property type="entry name" value="Restrct_endonuc-II-like"/>
</dbReference>
<name>A0ABX7T7C2_9SPHN</name>